<dbReference type="OrthoDB" id="6612291at2759"/>
<feature type="transmembrane region" description="Helical" evidence="10">
    <location>
        <begin position="273"/>
        <end position="291"/>
    </location>
</feature>
<evidence type="ECO:0000256" key="2">
    <source>
        <dbReference type="ARBA" id="ARBA00022448"/>
    </source>
</evidence>
<feature type="transmembrane region" description="Helical" evidence="10">
    <location>
        <begin position="190"/>
        <end position="208"/>
    </location>
</feature>
<keyword evidence="8" id="KW-0325">Glycoprotein</keyword>
<evidence type="ECO:0000256" key="5">
    <source>
        <dbReference type="ARBA" id="ARBA00022692"/>
    </source>
</evidence>
<keyword evidence="3" id="KW-1003">Cell membrane</keyword>
<keyword evidence="4" id="KW-0762">Sugar transport</keyword>
<comment type="subcellular location">
    <subcellularLocation>
        <location evidence="1">Cell membrane</location>
        <topology evidence="1">Multi-pass membrane protein</topology>
    </subcellularLocation>
</comment>
<feature type="transmembrane region" description="Helical" evidence="10">
    <location>
        <begin position="162"/>
        <end position="184"/>
    </location>
</feature>
<feature type="transmembrane region" description="Helical" evidence="10">
    <location>
        <begin position="311"/>
        <end position="335"/>
    </location>
</feature>
<evidence type="ECO:0000259" key="11">
    <source>
        <dbReference type="PROSITE" id="PS50850"/>
    </source>
</evidence>
<proteinExistence type="predicted"/>
<dbReference type="OMA" id="LQCTSFQ"/>
<keyword evidence="13" id="KW-1185">Reference proteome</keyword>
<evidence type="ECO:0000256" key="3">
    <source>
        <dbReference type="ARBA" id="ARBA00022475"/>
    </source>
</evidence>
<sequence>MNIYDCNVSDTKIKLHLKQLLTALGPLTGIIAAGMSNGYSAILLPQLKTISFNDSEPLSESTDVGHFGMLTIHEESWIAAAAVLPIAPGCWTGGFMAERFGRRTSLLLLFPIFCVSWLSIGLANNVQTLIASRLLTGYCVGIQAPIFSIYVGETSDSLLRGVLLGAVCLTLSVGILACHAMGTWLNWRTTAYICAVLPIISWIFCIFSRESPMWLLGRGKIEEAKRSWIFLRGERSLEEFSLLETTRLMEIAKKRNRKRSILRSFVKPWSSRYFLKPFGIVSLYFFVMQFAGANVMSYYCVEMLADISDQAYAYLITLVIDAIRLIFGIIMCVLLKMYRRRVMTFISGFGVAVTLLSLSASLTFDIGRPWIPVILLVTYVALLPLGLTPIPWLLCGELFPRKFRGLGSGLTSSFGFTCSFVVIKTMPSMIELIKPEGTFAIYGSVALIGTSALYFILPETKNKTLQDIQISFNKKSHKPRVEDVEIPFHEYDPSEENKKLDKEMQNNEL</sequence>
<dbReference type="SUPFAM" id="SSF103473">
    <property type="entry name" value="MFS general substrate transporter"/>
    <property type="match status" value="1"/>
</dbReference>
<dbReference type="EMBL" id="GL440704">
    <property type="protein sequence ID" value="EFN65491.1"/>
    <property type="molecule type" value="Genomic_DNA"/>
</dbReference>
<evidence type="ECO:0000256" key="6">
    <source>
        <dbReference type="ARBA" id="ARBA00022989"/>
    </source>
</evidence>
<feature type="transmembrane region" description="Helical" evidence="10">
    <location>
        <begin position="104"/>
        <end position="123"/>
    </location>
</feature>
<feature type="transmembrane region" description="Helical" evidence="10">
    <location>
        <begin position="20"/>
        <end position="42"/>
    </location>
</feature>
<keyword evidence="5 10" id="KW-0812">Transmembrane</keyword>
<feature type="region of interest" description="Disordered" evidence="9">
    <location>
        <begin position="487"/>
        <end position="509"/>
    </location>
</feature>
<dbReference type="InterPro" id="IPR003663">
    <property type="entry name" value="Sugar/inositol_transpt"/>
</dbReference>
<dbReference type="GO" id="GO:0005886">
    <property type="term" value="C:plasma membrane"/>
    <property type="evidence" value="ECO:0007669"/>
    <property type="project" value="UniProtKB-SubCell"/>
</dbReference>
<evidence type="ECO:0000256" key="10">
    <source>
        <dbReference type="SAM" id="Phobius"/>
    </source>
</evidence>
<evidence type="ECO:0000256" key="9">
    <source>
        <dbReference type="SAM" id="MobiDB-lite"/>
    </source>
</evidence>
<dbReference type="InterPro" id="IPR036259">
    <property type="entry name" value="MFS_trans_sf"/>
</dbReference>
<name>E2AM33_CAMFO</name>
<evidence type="ECO:0000256" key="7">
    <source>
        <dbReference type="ARBA" id="ARBA00023136"/>
    </source>
</evidence>
<accession>E2AM33</accession>
<gene>
    <name evidence="12" type="ORF">EAG_16122</name>
</gene>
<dbReference type="PANTHER" id="PTHR48021">
    <property type="match status" value="1"/>
</dbReference>
<feature type="transmembrane region" description="Helical" evidence="10">
    <location>
        <begin position="370"/>
        <end position="394"/>
    </location>
</feature>
<dbReference type="GO" id="GO:0022857">
    <property type="term" value="F:transmembrane transporter activity"/>
    <property type="evidence" value="ECO:0007669"/>
    <property type="project" value="InterPro"/>
</dbReference>
<dbReference type="PROSITE" id="PS50850">
    <property type="entry name" value="MFS"/>
    <property type="match status" value="1"/>
</dbReference>
<evidence type="ECO:0000256" key="1">
    <source>
        <dbReference type="ARBA" id="ARBA00004651"/>
    </source>
</evidence>
<feature type="transmembrane region" description="Helical" evidence="10">
    <location>
        <begin position="129"/>
        <end position="150"/>
    </location>
</feature>
<evidence type="ECO:0000256" key="4">
    <source>
        <dbReference type="ARBA" id="ARBA00022597"/>
    </source>
</evidence>
<feature type="transmembrane region" description="Helical" evidence="10">
    <location>
        <begin position="406"/>
        <end position="427"/>
    </location>
</feature>
<dbReference type="PRINTS" id="PR00171">
    <property type="entry name" value="SUGRTRNSPORT"/>
</dbReference>
<feature type="transmembrane region" description="Helical" evidence="10">
    <location>
        <begin position="439"/>
        <end position="457"/>
    </location>
</feature>
<dbReference type="InParanoid" id="E2AM33"/>
<keyword evidence="2" id="KW-0813">Transport</keyword>
<dbReference type="AlphaFoldDB" id="E2AM33"/>
<dbReference type="Gene3D" id="1.20.1250.20">
    <property type="entry name" value="MFS general substrate transporter like domains"/>
    <property type="match status" value="1"/>
</dbReference>
<keyword evidence="6 10" id="KW-1133">Transmembrane helix</keyword>
<reference evidence="12 13" key="1">
    <citation type="journal article" date="2010" name="Science">
        <title>Genomic comparison of the ants Camponotus floridanus and Harpegnathos saltator.</title>
        <authorList>
            <person name="Bonasio R."/>
            <person name="Zhang G."/>
            <person name="Ye C."/>
            <person name="Mutti N.S."/>
            <person name="Fang X."/>
            <person name="Qin N."/>
            <person name="Donahue G."/>
            <person name="Yang P."/>
            <person name="Li Q."/>
            <person name="Li C."/>
            <person name="Zhang P."/>
            <person name="Huang Z."/>
            <person name="Berger S.L."/>
            <person name="Reinberg D."/>
            <person name="Wang J."/>
            <person name="Liebig J."/>
        </authorList>
    </citation>
    <scope>NUCLEOTIDE SEQUENCE [LARGE SCALE GENOMIC DNA]</scope>
    <source>
        <strain evidence="13">C129</strain>
    </source>
</reference>
<evidence type="ECO:0000313" key="12">
    <source>
        <dbReference type="EMBL" id="EFN65491.1"/>
    </source>
</evidence>
<feature type="domain" description="Major facilitator superfamily (MFS) profile" evidence="11">
    <location>
        <begin position="26"/>
        <end position="461"/>
    </location>
</feature>
<feature type="transmembrane region" description="Helical" evidence="10">
    <location>
        <begin position="77"/>
        <end position="97"/>
    </location>
</feature>
<keyword evidence="7 10" id="KW-0472">Membrane</keyword>
<protein>
    <submittedName>
        <fullName evidence="12">Putative metabolite transport protein yfiG</fullName>
    </submittedName>
</protein>
<dbReference type="FunFam" id="1.20.1250.20:FF:000218">
    <property type="entry name" value="facilitated trehalose transporter Tret1"/>
    <property type="match status" value="1"/>
</dbReference>
<dbReference type="InterPro" id="IPR020846">
    <property type="entry name" value="MFS_dom"/>
</dbReference>
<dbReference type="PANTHER" id="PTHR48021:SF68">
    <property type="entry name" value="MAJOR FACILITATOR SUPERFAMILY (MFS) PROFILE DOMAIN-CONTAINING PROTEIN"/>
    <property type="match status" value="1"/>
</dbReference>
<dbReference type="Proteomes" id="UP000000311">
    <property type="component" value="Unassembled WGS sequence"/>
</dbReference>
<dbReference type="Pfam" id="PF00083">
    <property type="entry name" value="Sugar_tr"/>
    <property type="match status" value="1"/>
</dbReference>
<evidence type="ECO:0000313" key="13">
    <source>
        <dbReference type="Proteomes" id="UP000000311"/>
    </source>
</evidence>
<organism evidence="13">
    <name type="scientific">Camponotus floridanus</name>
    <name type="common">Florida carpenter ant</name>
    <dbReference type="NCBI Taxonomy" id="104421"/>
    <lineage>
        <taxon>Eukaryota</taxon>
        <taxon>Metazoa</taxon>
        <taxon>Ecdysozoa</taxon>
        <taxon>Arthropoda</taxon>
        <taxon>Hexapoda</taxon>
        <taxon>Insecta</taxon>
        <taxon>Pterygota</taxon>
        <taxon>Neoptera</taxon>
        <taxon>Endopterygota</taxon>
        <taxon>Hymenoptera</taxon>
        <taxon>Apocrita</taxon>
        <taxon>Aculeata</taxon>
        <taxon>Formicoidea</taxon>
        <taxon>Formicidae</taxon>
        <taxon>Formicinae</taxon>
        <taxon>Camponotus</taxon>
    </lineage>
</organism>
<dbReference type="InterPro" id="IPR005828">
    <property type="entry name" value="MFS_sugar_transport-like"/>
</dbReference>
<evidence type="ECO:0000256" key="8">
    <source>
        <dbReference type="ARBA" id="ARBA00023180"/>
    </source>
</evidence>
<feature type="transmembrane region" description="Helical" evidence="10">
    <location>
        <begin position="342"/>
        <end position="364"/>
    </location>
</feature>
<dbReference type="InterPro" id="IPR050549">
    <property type="entry name" value="MFS_Trehalose_Transporter"/>
</dbReference>